<dbReference type="SMART" id="SM00220">
    <property type="entry name" value="S_TKc"/>
    <property type="match status" value="1"/>
</dbReference>
<feature type="signal peptide" evidence="19">
    <location>
        <begin position="1"/>
        <end position="24"/>
    </location>
</feature>
<keyword evidence="8 17" id="KW-0547">Nucleotide-binding</keyword>
<protein>
    <recommendedName>
        <fullName evidence="2">non-specific serine/threonine protein kinase</fullName>
        <ecNumber evidence="2">2.7.11.1</ecNumber>
    </recommendedName>
</protein>
<comment type="catalytic activity">
    <reaction evidence="15">
        <text>L-threonyl-[protein] + ATP = O-phospho-L-threonyl-[protein] + ADP + H(+)</text>
        <dbReference type="Rhea" id="RHEA:46608"/>
        <dbReference type="Rhea" id="RHEA-COMP:11060"/>
        <dbReference type="Rhea" id="RHEA-COMP:11605"/>
        <dbReference type="ChEBI" id="CHEBI:15378"/>
        <dbReference type="ChEBI" id="CHEBI:30013"/>
        <dbReference type="ChEBI" id="CHEBI:30616"/>
        <dbReference type="ChEBI" id="CHEBI:61977"/>
        <dbReference type="ChEBI" id="CHEBI:456216"/>
        <dbReference type="EC" id="2.7.11.1"/>
    </reaction>
</comment>
<keyword evidence="23" id="KW-1185">Reference proteome</keyword>
<dbReference type="OrthoDB" id="4062651at2759"/>
<feature type="non-terminal residue" evidence="22">
    <location>
        <position position="746"/>
    </location>
</feature>
<dbReference type="FunFam" id="3.30.430.20:FF:000003">
    <property type="entry name" value="Cysteine-rich RLK (RECEPTOR-like protein kinase) 10"/>
    <property type="match status" value="1"/>
</dbReference>
<keyword evidence="6 19" id="KW-0732">Signal</keyword>
<feature type="binding site" evidence="17">
    <location>
        <position position="366"/>
    </location>
    <ligand>
        <name>ATP</name>
        <dbReference type="ChEBI" id="CHEBI:30616"/>
    </ligand>
</feature>
<dbReference type="GO" id="GO:0005886">
    <property type="term" value="C:plasma membrane"/>
    <property type="evidence" value="ECO:0007669"/>
    <property type="project" value="TreeGrafter"/>
</dbReference>
<evidence type="ECO:0000256" key="3">
    <source>
        <dbReference type="ARBA" id="ARBA00022527"/>
    </source>
</evidence>
<dbReference type="PANTHER" id="PTHR27002:SF847">
    <property type="entry name" value="CYSTEINE-RICH RECEPTOR-KINASE-LIKE PROTEIN"/>
    <property type="match status" value="1"/>
</dbReference>
<dbReference type="CDD" id="cd23509">
    <property type="entry name" value="Gnk2-like"/>
    <property type="match status" value="2"/>
</dbReference>
<dbReference type="Proteomes" id="UP000257109">
    <property type="component" value="Unassembled WGS sequence"/>
</dbReference>
<dbReference type="FunFam" id="3.30.200.20:FF:000727">
    <property type="entry name" value="Cysteine-rich RLK (RECEPTOR-like protein kinase) 23"/>
    <property type="match status" value="1"/>
</dbReference>
<dbReference type="PROSITE" id="PS50011">
    <property type="entry name" value="PROTEIN_KINASE_DOM"/>
    <property type="match status" value="1"/>
</dbReference>
<feature type="transmembrane region" description="Helical" evidence="18">
    <location>
        <begin position="285"/>
        <end position="306"/>
    </location>
</feature>
<keyword evidence="12 18" id="KW-0472">Membrane</keyword>
<dbReference type="InterPro" id="IPR017441">
    <property type="entry name" value="Protein_kinase_ATP_BS"/>
</dbReference>
<comment type="caution">
    <text evidence="22">The sequence shown here is derived from an EMBL/GenBank/DDBJ whole genome shotgun (WGS) entry which is preliminary data.</text>
</comment>
<feature type="domain" description="Protein kinase" evidence="20">
    <location>
        <begin position="338"/>
        <end position="720"/>
    </location>
</feature>
<evidence type="ECO:0000256" key="11">
    <source>
        <dbReference type="ARBA" id="ARBA00022989"/>
    </source>
</evidence>
<dbReference type="EC" id="2.7.11.1" evidence="2"/>
<evidence type="ECO:0000259" key="21">
    <source>
        <dbReference type="PROSITE" id="PS51473"/>
    </source>
</evidence>
<dbReference type="Pfam" id="PF01657">
    <property type="entry name" value="Stress-antifung"/>
    <property type="match status" value="2"/>
</dbReference>
<evidence type="ECO:0000256" key="13">
    <source>
        <dbReference type="ARBA" id="ARBA00023170"/>
    </source>
</evidence>
<evidence type="ECO:0000256" key="2">
    <source>
        <dbReference type="ARBA" id="ARBA00012513"/>
    </source>
</evidence>
<dbReference type="PROSITE" id="PS51473">
    <property type="entry name" value="GNK2"/>
    <property type="match status" value="2"/>
</dbReference>
<comment type="catalytic activity">
    <reaction evidence="16">
        <text>L-seryl-[protein] + ATP = O-phospho-L-seryl-[protein] + ADP + H(+)</text>
        <dbReference type="Rhea" id="RHEA:17989"/>
        <dbReference type="Rhea" id="RHEA-COMP:9863"/>
        <dbReference type="Rhea" id="RHEA-COMP:11604"/>
        <dbReference type="ChEBI" id="CHEBI:15378"/>
        <dbReference type="ChEBI" id="CHEBI:29999"/>
        <dbReference type="ChEBI" id="CHEBI:30616"/>
        <dbReference type="ChEBI" id="CHEBI:83421"/>
        <dbReference type="ChEBI" id="CHEBI:456216"/>
        <dbReference type="EC" id="2.7.11.1"/>
    </reaction>
</comment>
<evidence type="ECO:0000313" key="23">
    <source>
        <dbReference type="Proteomes" id="UP000257109"/>
    </source>
</evidence>
<evidence type="ECO:0000256" key="4">
    <source>
        <dbReference type="ARBA" id="ARBA00022679"/>
    </source>
</evidence>
<name>A0A371F526_MUCPR</name>
<dbReference type="InterPro" id="IPR008271">
    <property type="entry name" value="Ser/Thr_kinase_AS"/>
</dbReference>
<keyword evidence="9" id="KW-0418">Kinase</keyword>
<evidence type="ECO:0000256" key="9">
    <source>
        <dbReference type="ARBA" id="ARBA00022777"/>
    </source>
</evidence>
<dbReference type="Gene3D" id="3.30.430.20">
    <property type="entry name" value="Gnk2 domain, C-X8-C-X2-C motif"/>
    <property type="match status" value="2"/>
</dbReference>
<dbReference type="GO" id="GO:0009751">
    <property type="term" value="P:response to salicylic acid"/>
    <property type="evidence" value="ECO:0007669"/>
    <property type="project" value="UniProtKB-ARBA"/>
</dbReference>
<dbReference type="FunFam" id="3.30.430.20:FF:000012">
    <property type="entry name" value="Cysteine-rich receptor-like protein kinase 25"/>
    <property type="match status" value="1"/>
</dbReference>
<evidence type="ECO:0000256" key="17">
    <source>
        <dbReference type="PROSITE-ProRule" id="PRU10141"/>
    </source>
</evidence>
<evidence type="ECO:0000256" key="16">
    <source>
        <dbReference type="ARBA" id="ARBA00048679"/>
    </source>
</evidence>
<sequence length="746" mass="84058">MAWYLKYLLPLIFFISLNFTATKAQGLTYQYKVCSTNRFTANSTYQKDLKSLFSSLSSKASSNVQFFNNTVTGTNPSDTVYGLFMCRGDIPSDLCNQCVGNATLLLSTNADCSLSKAAVVYYDQCIVRYSNRSFFSTVAMVAGYVLASPINMTNQETFERLVYVALNKTADEAANSPSGAKKFAARETDIDVFQKLYCLAQCTPDLSPQDCRSCLDSLINGDLPQCCAGRQGGRVLYPNCLIRFEIYPFYRIASASTPTPTPTPAAGLVPAAKSEENKKGRSRTIILIVVPIVILAILFTLCYYLLRRRARKSLGEESSILEGLQFDLATIKVATNNFSQENKIGKGGFGEVYKGIFSDGRQIAVKRLSTNSRQDSIEFENEILLIAKLQHRNLVTLIGFCLEEQEKILIYEYVPNRSLDYFLFDTQQQQKLSWYERYKIIGGTALGILYLHEYSRLKVIHRDLKPSNILLDENMNPKISDFDLARIIKIVQKQTELLEHIGLESATLEGLQFNLATIQAATNNFSLQNKIGKDTQQQKLNWPERYKIIGGIALGILYLHEYSRLKVIHRDLKPSNVLLDENMNPKISDFGMARMVEIDQDRGKTKRIVGTYGYMSPEYAMLGQFSENYGVMILEIISGKKNANSYGSDQASKGLMNYVWRQWKNQTPLSILDANIKENYSQMEVIKCIQIGLLCVQENPNARPTMTNIISYLNNDSPELPPPQEPAFSLHRISNQKLVTQQESSS</sequence>
<evidence type="ECO:0000256" key="14">
    <source>
        <dbReference type="ARBA" id="ARBA00023180"/>
    </source>
</evidence>
<keyword evidence="5 18" id="KW-0812">Transmembrane</keyword>
<evidence type="ECO:0000256" key="6">
    <source>
        <dbReference type="ARBA" id="ARBA00022729"/>
    </source>
</evidence>
<dbReference type="AlphaFoldDB" id="A0A371F526"/>
<evidence type="ECO:0000256" key="10">
    <source>
        <dbReference type="ARBA" id="ARBA00022840"/>
    </source>
</evidence>
<evidence type="ECO:0000256" key="8">
    <source>
        <dbReference type="ARBA" id="ARBA00022741"/>
    </source>
</evidence>
<comment type="subcellular location">
    <subcellularLocation>
        <location evidence="1">Membrane</location>
        <topology evidence="1">Single-pass membrane protein</topology>
    </subcellularLocation>
</comment>
<keyword evidence="14" id="KW-0325">Glycoprotein</keyword>
<evidence type="ECO:0000256" key="7">
    <source>
        <dbReference type="ARBA" id="ARBA00022737"/>
    </source>
</evidence>
<reference evidence="22" key="1">
    <citation type="submission" date="2018-05" db="EMBL/GenBank/DDBJ databases">
        <title>Draft genome of Mucuna pruriens seed.</title>
        <authorList>
            <person name="Nnadi N.E."/>
            <person name="Vos R."/>
            <person name="Hasami M.H."/>
            <person name="Devisetty U.K."/>
            <person name="Aguiy J.C."/>
        </authorList>
    </citation>
    <scope>NUCLEOTIDE SEQUENCE [LARGE SCALE GENOMIC DNA]</scope>
    <source>
        <strain evidence="22">JCA_2017</strain>
    </source>
</reference>
<keyword evidence="7" id="KW-0677">Repeat</keyword>
<dbReference type="Gene3D" id="1.10.510.10">
    <property type="entry name" value="Transferase(Phosphotransferase) domain 1"/>
    <property type="match status" value="2"/>
</dbReference>
<dbReference type="FunFam" id="1.10.510.10:FF:001023">
    <property type="entry name" value="Os07g0541700 protein"/>
    <property type="match status" value="1"/>
</dbReference>
<evidence type="ECO:0000259" key="20">
    <source>
        <dbReference type="PROSITE" id="PS50011"/>
    </source>
</evidence>
<dbReference type="Pfam" id="PF00069">
    <property type="entry name" value="Pkinase"/>
    <property type="match status" value="2"/>
</dbReference>
<evidence type="ECO:0000256" key="15">
    <source>
        <dbReference type="ARBA" id="ARBA00047899"/>
    </source>
</evidence>
<dbReference type="PROSITE" id="PS00107">
    <property type="entry name" value="PROTEIN_KINASE_ATP"/>
    <property type="match status" value="1"/>
</dbReference>
<keyword evidence="11 18" id="KW-1133">Transmembrane helix</keyword>
<dbReference type="GO" id="GO:0005524">
    <property type="term" value="F:ATP binding"/>
    <property type="evidence" value="ECO:0007669"/>
    <property type="project" value="UniProtKB-UniRule"/>
</dbReference>
<dbReference type="FunFam" id="1.10.510.10:FF:000129">
    <property type="entry name" value="cysteine-rich receptor-like protein kinase 10"/>
    <property type="match status" value="1"/>
</dbReference>
<dbReference type="GO" id="GO:0004674">
    <property type="term" value="F:protein serine/threonine kinase activity"/>
    <property type="evidence" value="ECO:0007669"/>
    <property type="project" value="UniProtKB-KW"/>
</dbReference>
<dbReference type="InterPro" id="IPR000719">
    <property type="entry name" value="Prot_kinase_dom"/>
</dbReference>
<evidence type="ECO:0000313" key="22">
    <source>
        <dbReference type="EMBL" id="RDX73416.1"/>
    </source>
</evidence>
<feature type="chain" id="PRO_5016986490" description="non-specific serine/threonine protein kinase" evidence="19">
    <location>
        <begin position="25"/>
        <end position="746"/>
    </location>
</feature>
<evidence type="ECO:0000256" key="18">
    <source>
        <dbReference type="SAM" id="Phobius"/>
    </source>
</evidence>
<organism evidence="22 23">
    <name type="scientific">Mucuna pruriens</name>
    <name type="common">Velvet bean</name>
    <name type="synonym">Dolichos pruriens</name>
    <dbReference type="NCBI Taxonomy" id="157652"/>
    <lineage>
        <taxon>Eukaryota</taxon>
        <taxon>Viridiplantae</taxon>
        <taxon>Streptophyta</taxon>
        <taxon>Embryophyta</taxon>
        <taxon>Tracheophyta</taxon>
        <taxon>Spermatophyta</taxon>
        <taxon>Magnoliopsida</taxon>
        <taxon>eudicotyledons</taxon>
        <taxon>Gunneridae</taxon>
        <taxon>Pentapetalae</taxon>
        <taxon>rosids</taxon>
        <taxon>fabids</taxon>
        <taxon>Fabales</taxon>
        <taxon>Fabaceae</taxon>
        <taxon>Papilionoideae</taxon>
        <taxon>50 kb inversion clade</taxon>
        <taxon>NPAAA clade</taxon>
        <taxon>indigoferoid/millettioid clade</taxon>
        <taxon>Phaseoleae</taxon>
        <taxon>Mucuna</taxon>
    </lineage>
</organism>
<dbReference type="InterPro" id="IPR011009">
    <property type="entry name" value="Kinase-like_dom_sf"/>
</dbReference>
<dbReference type="SUPFAM" id="SSF56112">
    <property type="entry name" value="Protein kinase-like (PK-like)"/>
    <property type="match status" value="2"/>
</dbReference>
<dbReference type="PROSITE" id="PS00108">
    <property type="entry name" value="PROTEIN_KINASE_ST"/>
    <property type="match status" value="2"/>
</dbReference>
<feature type="domain" description="Gnk2-homologous" evidence="21">
    <location>
        <begin position="27"/>
        <end position="134"/>
    </location>
</feature>
<proteinExistence type="predicted"/>
<keyword evidence="13" id="KW-0675">Receptor</keyword>
<feature type="non-terminal residue" evidence="22">
    <location>
        <position position="1"/>
    </location>
</feature>
<dbReference type="InterPro" id="IPR038408">
    <property type="entry name" value="GNK2_sf"/>
</dbReference>
<evidence type="ECO:0000256" key="12">
    <source>
        <dbReference type="ARBA" id="ARBA00023136"/>
    </source>
</evidence>
<accession>A0A371F526</accession>
<dbReference type="GO" id="GO:0042742">
    <property type="term" value="P:defense response to bacterium"/>
    <property type="evidence" value="ECO:0007669"/>
    <property type="project" value="UniProtKB-ARBA"/>
</dbReference>
<dbReference type="PANTHER" id="PTHR27002">
    <property type="entry name" value="RECEPTOR-LIKE SERINE/THREONINE-PROTEIN KINASE SD1-8"/>
    <property type="match status" value="1"/>
</dbReference>
<keyword evidence="4" id="KW-0808">Transferase</keyword>
<evidence type="ECO:0000256" key="1">
    <source>
        <dbReference type="ARBA" id="ARBA00004167"/>
    </source>
</evidence>
<gene>
    <name evidence="22" type="primary">CRK10</name>
    <name evidence="22" type="ORF">CR513_46983</name>
</gene>
<evidence type="ECO:0000256" key="19">
    <source>
        <dbReference type="SAM" id="SignalP"/>
    </source>
</evidence>
<dbReference type="Gene3D" id="3.30.200.20">
    <property type="entry name" value="Phosphorylase Kinase, domain 1"/>
    <property type="match status" value="1"/>
</dbReference>
<keyword evidence="3" id="KW-0723">Serine/threonine-protein kinase</keyword>
<dbReference type="InterPro" id="IPR002902">
    <property type="entry name" value="GNK2"/>
</dbReference>
<feature type="domain" description="Gnk2-homologous" evidence="21">
    <location>
        <begin position="140"/>
        <end position="249"/>
    </location>
</feature>
<keyword evidence="10 17" id="KW-0067">ATP-binding</keyword>
<evidence type="ECO:0000256" key="5">
    <source>
        <dbReference type="ARBA" id="ARBA00022692"/>
    </source>
</evidence>
<dbReference type="EMBL" id="QJKJ01010536">
    <property type="protein sequence ID" value="RDX73416.1"/>
    <property type="molecule type" value="Genomic_DNA"/>
</dbReference>